<feature type="region of interest" description="Disordered" evidence="1">
    <location>
        <begin position="1"/>
        <end position="36"/>
    </location>
</feature>
<feature type="compositionally biased region" description="Polar residues" evidence="1">
    <location>
        <begin position="11"/>
        <end position="20"/>
    </location>
</feature>
<gene>
    <name evidence="2" type="ORF">BDV23DRAFT_63443</name>
</gene>
<organism evidence="2">
    <name type="scientific">Petromyces alliaceus</name>
    <name type="common">Aspergillus alliaceus</name>
    <dbReference type="NCBI Taxonomy" id="209559"/>
    <lineage>
        <taxon>Eukaryota</taxon>
        <taxon>Fungi</taxon>
        <taxon>Dikarya</taxon>
        <taxon>Ascomycota</taxon>
        <taxon>Pezizomycotina</taxon>
        <taxon>Eurotiomycetes</taxon>
        <taxon>Eurotiomycetidae</taxon>
        <taxon>Eurotiales</taxon>
        <taxon>Aspergillaceae</taxon>
        <taxon>Aspergillus</taxon>
        <taxon>Aspergillus subgen. Circumdati</taxon>
    </lineage>
</organism>
<accession>A0A5N7CD37</accession>
<dbReference type="Proteomes" id="UP000326877">
    <property type="component" value="Unassembled WGS sequence"/>
</dbReference>
<name>A0A5N7CD37_PETAA</name>
<protein>
    <submittedName>
        <fullName evidence="2">Uncharacterized protein</fullName>
    </submittedName>
</protein>
<evidence type="ECO:0000256" key="1">
    <source>
        <dbReference type="SAM" id="MobiDB-lite"/>
    </source>
</evidence>
<proteinExistence type="predicted"/>
<reference evidence="2" key="1">
    <citation type="submission" date="2019-04" db="EMBL/GenBank/DDBJ databases">
        <title>Friends and foes A comparative genomics studyof 23 Aspergillus species from section Flavi.</title>
        <authorList>
            <consortium name="DOE Joint Genome Institute"/>
            <person name="Kjaerbolling I."/>
            <person name="Vesth T."/>
            <person name="Frisvad J.C."/>
            <person name="Nybo J.L."/>
            <person name="Theobald S."/>
            <person name="Kildgaard S."/>
            <person name="Isbrandt T."/>
            <person name="Kuo A."/>
            <person name="Sato A."/>
            <person name="Lyhne E.K."/>
            <person name="Kogle M.E."/>
            <person name="Wiebenga A."/>
            <person name="Kun R.S."/>
            <person name="Lubbers R.J."/>
            <person name="Makela M.R."/>
            <person name="Barry K."/>
            <person name="Chovatia M."/>
            <person name="Clum A."/>
            <person name="Daum C."/>
            <person name="Haridas S."/>
            <person name="He G."/>
            <person name="LaButti K."/>
            <person name="Lipzen A."/>
            <person name="Mondo S."/>
            <person name="Riley R."/>
            <person name="Salamov A."/>
            <person name="Simmons B.A."/>
            <person name="Magnuson J.K."/>
            <person name="Henrissat B."/>
            <person name="Mortensen U.H."/>
            <person name="Larsen T.O."/>
            <person name="Devries R.P."/>
            <person name="Grigoriev I.V."/>
            <person name="Machida M."/>
            <person name="Baker S.E."/>
            <person name="Andersen M.R."/>
        </authorList>
    </citation>
    <scope>NUCLEOTIDE SEQUENCE [LARGE SCALE GENOMIC DNA]</scope>
    <source>
        <strain evidence="2">IBT 14317</strain>
    </source>
</reference>
<feature type="compositionally biased region" description="Basic and acidic residues" evidence="1">
    <location>
        <begin position="21"/>
        <end position="36"/>
    </location>
</feature>
<dbReference type="AlphaFoldDB" id="A0A5N7CD37"/>
<dbReference type="EMBL" id="ML735242">
    <property type="protein sequence ID" value="KAE8391767.1"/>
    <property type="molecule type" value="Genomic_DNA"/>
</dbReference>
<evidence type="ECO:0000313" key="2">
    <source>
        <dbReference type="EMBL" id="KAE8391767.1"/>
    </source>
</evidence>
<sequence length="189" mass="21431">MKDDGLEITFNAGSYPSLQQPEKETDGRPQHLDKSEDPTNWPLWRKWSIVTHMAVMYMLANLNHHYRPGCTAHFVVCSRLREVLSAVSCVHLGTGRRRRLIHGRTTIGALRAQYYLLRGLPLLQRHGSYFSYLLPSPPSIIGDLFVPEERGAAMALGITLPLIGPCVAPVRHERPWLAMGHLDHGYCRR</sequence>